<dbReference type="PROSITE" id="PS50011">
    <property type="entry name" value="PROTEIN_KINASE_DOM"/>
    <property type="match status" value="1"/>
</dbReference>
<evidence type="ECO:0000256" key="13">
    <source>
        <dbReference type="ARBA" id="ARBA00047899"/>
    </source>
</evidence>
<dbReference type="Proteomes" id="UP001159042">
    <property type="component" value="Unassembled WGS sequence"/>
</dbReference>
<dbReference type="GO" id="GO:0035556">
    <property type="term" value="P:intracellular signal transduction"/>
    <property type="evidence" value="ECO:0007669"/>
    <property type="project" value="TreeGrafter"/>
</dbReference>
<evidence type="ECO:0000256" key="16">
    <source>
        <dbReference type="SAM" id="MobiDB-lite"/>
    </source>
</evidence>
<name>A0AAV8V6P8_9CUCU</name>
<feature type="region of interest" description="Disordered" evidence="16">
    <location>
        <begin position="369"/>
        <end position="462"/>
    </location>
</feature>
<comment type="catalytic activity">
    <reaction evidence="14">
        <text>L-seryl-[protein] + ATP = O-phospho-L-seryl-[protein] + ADP + H(+)</text>
        <dbReference type="Rhea" id="RHEA:17989"/>
        <dbReference type="Rhea" id="RHEA-COMP:9863"/>
        <dbReference type="Rhea" id="RHEA-COMP:11604"/>
        <dbReference type="ChEBI" id="CHEBI:15378"/>
        <dbReference type="ChEBI" id="CHEBI:29999"/>
        <dbReference type="ChEBI" id="CHEBI:30616"/>
        <dbReference type="ChEBI" id="CHEBI:83421"/>
        <dbReference type="ChEBI" id="CHEBI:456216"/>
        <dbReference type="EC" id="2.7.11.1"/>
    </reaction>
</comment>
<keyword evidence="8" id="KW-0418">Kinase</keyword>
<dbReference type="Gene3D" id="3.30.310.80">
    <property type="entry name" value="Kinase associated domain 1, KA1"/>
    <property type="match status" value="2"/>
</dbReference>
<dbReference type="SMART" id="SM00220">
    <property type="entry name" value="S_TKc"/>
    <property type="match status" value="1"/>
</dbReference>
<keyword evidence="7 15" id="KW-0547">Nucleotide-binding</keyword>
<keyword evidence="6" id="KW-0808">Transferase</keyword>
<evidence type="ECO:0000256" key="10">
    <source>
        <dbReference type="ARBA" id="ARBA00023121"/>
    </source>
</evidence>
<dbReference type="GO" id="GO:0005524">
    <property type="term" value="F:ATP binding"/>
    <property type="evidence" value="ECO:0007669"/>
    <property type="project" value="UniProtKB-UniRule"/>
</dbReference>
<dbReference type="InterPro" id="IPR001772">
    <property type="entry name" value="KA1_dom"/>
</dbReference>
<comment type="caution">
    <text evidence="18">The sequence shown here is derived from an EMBL/GenBank/DDBJ whole genome shotgun (WGS) entry which is preliminary data.</text>
</comment>
<evidence type="ECO:0000256" key="9">
    <source>
        <dbReference type="ARBA" id="ARBA00022840"/>
    </source>
</evidence>
<accession>A0AAV8V6P8</accession>
<sequence length="668" mass="75168">MVRHQALKGLYETERTIGCGGFAKVKLATHLATGEKVAIKIMDKSLLGDDLPRIKLELKALKTLSHEHICKLYQVIETDTNFFIIMEYCSGGELFDHIVEKNRLSESESRMFFRQIVSAVAYLHSLGYAHRDLKPENVLLDKNQNLKLIDFGLCARPVGGIESPLYTSCGSPTYAAPELVLGKQYLGPEVDVWAMGVLLYALLAGSLPFDDLNIDNLYKKILSGRYEEPMFMSKESLCLIKSMLQVDPKERISVNDLLSHPWLTLGILDPVHIRTEDFRCYDIDCVNTMANYHQVEADTMWNYLKRWKYNYHTATYFLLLEKKKRGQPLKLNSSFVKYPLPVKIRDTPNKYAQNNSPCTVTSVNNKLKLNTPVLSTMSETSTPNRNKENTPVMRSEDFSSPSFIEPRRPSSIRKPQKRIRSPGPDDSSPVPAKKITKENTTPVNTPDGKRPQVNSETPGSARRVLGSIERSLHKVRHALTPRKQPAVGEETSSITQPASLTCKDLCNVSTTQCRDPEFVINELLKALKKKGIHCHRKGFKLRGKVEPNFINRCGGCSFELEICYLPNLGPPQLSEISNTPTKSILKKGPLNRNTPVSDDNEGILTTAIGFNSKDNKSNCCTYSNNAMNALVGIRRKRLKGDSWCYKKVCEEVLALTATDFRNITESSV</sequence>
<evidence type="ECO:0000256" key="2">
    <source>
        <dbReference type="ARBA" id="ARBA00006234"/>
    </source>
</evidence>
<evidence type="ECO:0000256" key="11">
    <source>
        <dbReference type="ARBA" id="ARBA00023136"/>
    </source>
</evidence>
<dbReference type="EC" id="2.7.11.1" evidence="3"/>
<dbReference type="SUPFAM" id="SSF103243">
    <property type="entry name" value="KA1-like"/>
    <property type="match status" value="2"/>
</dbReference>
<proteinExistence type="inferred from homology"/>
<evidence type="ECO:0000313" key="19">
    <source>
        <dbReference type="Proteomes" id="UP001159042"/>
    </source>
</evidence>
<evidence type="ECO:0000256" key="6">
    <source>
        <dbReference type="ARBA" id="ARBA00022679"/>
    </source>
</evidence>
<dbReference type="CDD" id="cd12198">
    <property type="entry name" value="MELK_C"/>
    <property type="match status" value="1"/>
</dbReference>
<dbReference type="InterPro" id="IPR011009">
    <property type="entry name" value="Kinase-like_dom_sf"/>
</dbReference>
<evidence type="ECO:0000256" key="15">
    <source>
        <dbReference type="PROSITE-ProRule" id="PRU10141"/>
    </source>
</evidence>
<evidence type="ECO:0000256" key="3">
    <source>
        <dbReference type="ARBA" id="ARBA00012513"/>
    </source>
</evidence>
<feature type="compositionally biased region" description="Polar residues" evidence="16">
    <location>
        <begin position="369"/>
        <end position="384"/>
    </location>
</feature>
<evidence type="ECO:0000256" key="7">
    <source>
        <dbReference type="ARBA" id="ARBA00022741"/>
    </source>
</evidence>
<dbReference type="Pfam" id="PF21594">
    <property type="entry name" value="UBA_MELK"/>
    <property type="match status" value="1"/>
</dbReference>
<dbReference type="FunFam" id="3.30.200.20:FF:000003">
    <property type="entry name" value="Non-specific serine/threonine protein kinase"/>
    <property type="match status" value="1"/>
</dbReference>
<evidence type="ECO:0000256" key="14">
    <source>
        <dbReference type="ARBA" id="ARBA00048679"/>
    </source>
</evidence>
<dbReference type="GO" id="GO:0004674">
    <property type="term" value="F:protein serine/threonine kinase activity"/>
    <property type="evidence" value="ECO:0007669"/>
    <property type="project" value="UniProtKB-KW"/>
</dbReference>
<evidence type="ECO:0000256" key="5">
    <source>
        <dbReference type="ARBA" id="ARBA00022527"/>
    </source>
</evidence>
<dbReference type="InterPro" id="IPR028375">
    <property type="entry name" value="KA1/Ssp2_C"/>
</dbReference>
<reference evidence="18 19" key="1">
    <citation type="journal article" date="2023" name="Insect Mol. Biol.">
        <title>Genome sequencing provides insights into the evolution of gene families encoding plant cell wall-degrading enzymes in longhorned beetles.</title>
        <authorList>
            <person name="Shin N.R."/>
            <person name="Okamura Y."/>
            <person name="Kirsch R."/>
            <person name="Pauchet Y."/>
        </authorList>
    </citation>
    <scope>NUCLEOTIDE SEQUENCE [LARGE SCALE GENOMIC DNA]</scope>
    <source>
        <strain evidence="18">EAD_L_NR</strain>
    </source>
</reference>
<keyword evidence="12" id="KW-0131">Cell cycle</keyword>
<keyword evidence="19" id="KW-1185">Reference proteome</keyword>
<dbReference type="CDD" id="cd14341">
    <property type="entry name" value="UBA_MELK"/>
    <property type="match status" value="1"/>
</dbReference>
<feature type="domain" description="Protein kinase" evidence="17">
    <location>
        <begin position="11"/>
        <end position="263"/>
    </location>
</feature>
<keyword evidence="11" id="KW-0472">Membrane</keyword>
<dbReference type="PROSITE" id="PS00108">
    <property type="entry name" value="PROTEIN_KINASE_ST"/>
    <property type="match status" value="1"/>
</dbReference>
<dbReference type="GO" id="GO:0008289">
    <property type="term" value="F:lipid binding"/>
    <property type="evidence" value="ECO:0007669"/>
    <property type="project" value="UniProtKB-KW"/>
</dbReference>
<evidence type="ECO:0000256" key="1">
    <source>
        <dbReference type="ARBA" id="ARBA00004202"/>
    </source>
</evidence>
<dbReference type="InterPro" id="IPR008271">
    <property type="entry name" value="Ser/Thr_kinase_AS"/>
</dbReference>
<comment type="catalytic activity">
    <reaction evidence="13">
        <text>L-threonyl-[protein] + ATP = O-phospho-L-threonyl-[protein] + ADP + H(+)</text>
        <dbReference type="Rhea" id="RHEA:46608"/>
        <dbReference type="Rhea" id="RHEA-COMP:11060"/>
        <dbReference type="Rhea" id="RHEA-COMP:11605"/>
        <dbReference type="ChEBI" id="CHEBI:15378"/>
        <dbReference type="ChEBI" id="CHEBI:30013"/>
        <dbReference type="ChEBI" id="CHEBI:30616"/>
        <dbReference type="ChEBI" id="CHEBI:61977"/>
        <dbReference type="ChEBI" id="CHEBI:456216"/>
        <dbReference type="EC" id="2.7.11.1"/>
    </reaction>
</comment>
<dbReference type="Pfam" id="PF02149">
    <property type="entry name" value="KA1"/>
    <property type="match status" value="1"/>
</dbReference>
<dbReference type="SUPFAM" id="SSF56112">
    <property type="entry name" value="Protein kinase-like (PK-like)"/>
    <property type="match status" value="1"/>
</dbReference>
<evidence type="ECO:0000313" key="18">
    <source>
        <dbReference type="EMBL" id="KAJ8909777.1"/>
    </source>
</evidence>
<comment type="similarity">
    <text evidence="2">Belongs to the protein kinase superfamily. CAMK Ser/Thr protein kinase family. SNF1 subfamily.</text>
</comment>
<dbReference type="EMBL" id="JANEYG010000415">
    <property type="protein sequence ID" value="KAJ8909777.1"/>
    <property type="molecule type" value="Genomic_DNA"/>
</dbReference>
<dbReference type="FunFam" id="1.10.510.10:FF:000271">
    <property type="entry name" value="Non-specific serine/threonine protein kinase"/>
    <property type="match status" value="1"/>
</dbReference>
<keyword evidence="5" id="KW-0723">Serine/threonine-protein kinase</keyword>
<keyword evidence="9 15" id="KW-0067">ATP-binding</keyword>
<gene>
    <name evidence="18" type="ORF">NQ315_004984</name>
</gene>
<dbReference type="GO" id="GO:0005886">
    <property type="term" value="C:plasma membrane"/>
    <property type="evidence" value="ECO:0007669"/>
    <property type="project" value="UniProtKB-SubCell"/>
</dbReference>
<evidence type="ECO:0000256" key="8">
    <source>
        <dbReference type="ARBA" id="ARBA00022777"/>
    </source>
</evidence>
<keyword evidence="10" id="KW-0446">Lipid-binding</keyword>
<dbReference type="InterPro" id="IPR000719">
    <property type="entry name" value="Prot_kinase_dom"/>
</dbReference>
<dbReference type="AlphaFoldDB" id="A0AAV8V6P8"/>
<feature type="compositionally biased region" description="Basic residues" evidence="16">
    <location>
        <begin position="410"/>
        <end position="420"/>
    </location>
</feature>
<dbReference type="PANTHER" id="PTHR24346:SF30">
    <property type="entry name" value="MATERNAL EMBRYONIC LEUCINE ZIPPER KINASE"/>
    <property type="match status" value="1"/>
</dbReference>
<dbReference type="InterPro" id="IPR048637">
    <property type="entry name" value="MELK_UBA"/>
</dbReference>
<dbReference type="PROSITE" id="PS00107">
    <property type="entry name" value="PROTEIN_KINASE_ATP"/>
    <property type="match status" value="1"/>
</dbReference>
<evidence type="ECO:0000259" key="17">
    <source>
        <dbReference type="PROSITE" id="PS50011"/>
    </source>
</evidence>
<organism evidence="18 19">
    <name type="scientific">Exocentrus adspersus</name>
    <dbReference type="NCBI Taxonomy" id="1586481"/>
    <lineage>
        <taxon>Eukaryota</taxon>
        <taxon>Metazoa</taxon>
        <taxon>Ecdysozoa</taxon>
        <taxon>Arthropoda</taxon>
        <taxon>Hexapoda</taxon>
        <taxon>Insecta</taxon>
        <taxon>Pterygota</taxon>
        <taxon>Neoptera</taxon>
        <taxon>Endopterygota</taxon>
        <taxon>Coleoptera</taxon>
        <taxon>Polyphaga</taxon>
        <taxon>Cucujiformia</taxon>
        <taxon>Chrysomeloidea</taxon>
        <taxon>Cerambycidae</taxon>
        <taxon>Lamiinae</taxon>
        <taxon>Acanthocinini</taxon>
        <taxon>Exocentrus</taxon>
    </lineage>
</organism>
<evidence type="ECO:0000256" key="12">
    <source>
        <dbReference type="ARBA" id="ARBA00023306"/>
    </source>
</evidence>
<dbReference type="Pfam" id="PF00069">
    <property type="entry name" value="Pkinase"/>
    <property type="match status" value="1"/>
</dbReference>
<dbReference type="GO" id="GO:0005737">
    <property type="term" value="C:cytoplasm"/>
    <property type="evidence" value="ECO:0007669"/>
    <property type="project" value="TreeGrafter"/>
</dbReference>
<feature type="binding site" evidence="15">
    <location>
        <position position="40"/>
    </location>
    <ligand>
        <name>ATP</name>
        <dbReference type="ChEBI" id="CHEBI:30616"/>
    </ligand>
</feature>
<keyword evidence="4" id="KW-1003">Cell membrane</keyword>
<dbReference type="PANTHER" id="PTHR24346">
    <property type="entry name" value="MAP/MICROTUBULE AFFINITY-REGULATING KINASE"/>
    <property type="match status" value="1"/>
</dbReference>
<protein>
    <recommendedName>
        <fullName evidence="3">non-specific serine/threonine protein kinase</fullName>
        <ecNumber evidence="3">2.7.11.1</ecNumber>
    </recommendedName>
</protein>
<dbReference type="InterPro" id="IPR017441">
    <property type="entry name" value="Protein_kinase_ATP_BS"/>
</dbReference>
<comment type="subcellular location">
    <subcellularLocation>
        <location evidence="1">Cell membrane</location>
        <topology evidence="1">Peripheral membrane protein</topology>
    </subcellularLocation>
</comment>
<evidence type="ECO:0000256" key="4">
    <source>
        <dbReference type="ARBA" id="ARBA00022475"/>
    </source>
</evidence>
<dbReference type="Gene3D" id="1.10.510.10">
    <property type="entry name" value="Transferase(Phosphotransferase) domain 1"/>
    <property type="match status" value="1"/>
</dbReference>